<evidence type="ECO:0000313" key="3">
    <source>
        <dbReference type="EMBL" id="HIQ78130.1"/>
    </source>
</evidence>
<dbReference type="Proteomes" id="UP000824262">
    <property type="component" value="Unassembled WGS sequence"/>
</dbReference>
<name>A0A9D0ZD32_9FIRM</name>
<dbReference type="HAMAP" id="MF_00674">
    <property type="entry name" value="UPF0251"/>
    <property type="match status" value="1"/>
</dbReference>
<dbReference type="InterPro" id="IPR013324">
    <property type="entry name" value="RNA_pol_sigma_r3/r4-like"/>
</dbReference>
<dbReference type="SUPFAM" id="SSF88659">
    <property type="entry name" value="Sigma3 and sigma4 domains of RNA polymerase sigma factors"/>
    <property type="match status" value="1"/>
</dbReference>
<dbReference type="PANTHER" id="PTHR37478">
    <property type="match status" value="1"/>
</dbReference>
<protein>
    <recommendedName>
        <fullName evidence="2">UPF0251 protein IAB77_02600</fullName>
    </recommendedName>
</protein>
<dbReference type="Gene3D" id="1.10.10.10">
    <property type="entry name" value="Winged helix-like DNA-binding domain superfamily/Winged helix DNA-binding domain"/>
    <property type="match status" value="1"/>
</dbReference>
<evidence type="ECO:0000256" key="1">
    <source>
        <dbReference type="ARBA" id="ARBA00009350"/>
    </source>
</evidence>
<proteinExistence type="inferred from homology"/>
<evidence type="ECO:0000256" key="2">
    <source>
        <dbReference type="HAMAP-Rule" id="MF_00674"/>
    </source>
</evidence>
<sequence>MPRPRKCRRVCELPRHTEFGPRSAEGEAIPMTVDEYESIRLIDLEGLTQEEAALQMEVGRSTVQSIYNSARRKLALCLVAGRTLMITGGDYEVCPRRSPACARCCPRRRGEK</sequence>
<organism evidence="3 4">
    <name type="scientific">Candidatus Scatomorpha intestinavium</name>
    <dbReference type="NCBI Taxonomy" id="2840922"/>
    <lineage>
        <taxon>Bacteria</taxon>
        <taxon>Bacillati</taxon>
        <taxon>Bacillota</taxon>
        <taxon>Clostridia</taxon>
        <taxon>Eubacteriales</taxon>
        <taxon>Candidatus Scatomorpha</taxon>
    </lineage>
</organism>
<gene>
    <name evidence="3" type="ORF">IAB77_02600</name>
</gene>
<reference evidence="3" key="1">
    <citation type="submission" date="2020-10" db="EMBL/GenBank/DDBJ databases">
        <authorList>
            <person name="Gilroy R."/>
        </authorList>
    </citation>
    <scope>NUCLEOTIDE SEQUENCE</scope>
    <source>
        <strain evidence="3">ChiBcolR7-354</strain>
    </source>
</reference>
<accession>A0A9D0ZD32</accession>
<dbReference type="EMBL" id="DVGA01000032">
    <property type="protein sequence ID" value="HIQ78130.1"/>
    <property type="molecule type" value="Genomic_DNA"/>
</dbReference>
<reference evidence="3" key="2">
    <citation type="journal article" date="2021" name="PeerJ">
        <title>Extensive microbial diversity within the chicken gut microbiome revealed by metagenomics and culture.</title>
        <authorList>
            <person name="Gilroy R."/>
            <person name="Ravi A."/>
            <person name="Getino M."/>
            <person name="Pursley I."/>
            <person name="Horton D.L."/>
            <person name="Alikhan N.F."/>
            <person name="Baker D."/>
            <person name="Gharbi K."/>
            <person name="Hall N."/>
            <person name="Watson M."/>
            <person name="Adriaenssens E.M."/>
            <person name="Foster-Nyarko E."/>
            <person name="Jarju S."/>
            <person name="Secka A."/>
            <person name="Antonio M."/>
            <person name="Oren A."/>
            <person name="Chaudhuri R.R."/>
            <person name="La Ragione R."/>
            <person name="Hildebrand F."/>
            <person name="Pallen M.J."/>
        </authorList>
    </citation>
    <scope>NUCLEOTIDE SEQUENCE</scope>
    <source>
        <strain evidence="3">ChiBcolR7-354</strain>
    </source>
</reference>
<dbReference type="InterPro" id="IPR036388">
    <property type="entry name" value="WH-like_DNA-bd_sf"/>
</dbReference>
<dbReference type="PANTHER" id="PTHR37478:SF2">
    <property type="entry name" value="UPF0251 PROTEIN TK0562"/>
    <property type="match status" value="1"/>
</dbReference>
<comment type="similarity">
    <text evidence="1 2">Belongs to the UPF0251 family.</text>
</comment>
<comment type="caution">
    <text evidence="3">The sequence shown here is derived from an EMBL/GenBank/DDBJ whole genome shotgun (WGS) entry which is preliminary data.</text>
</comment>
<dbReference type="Pfam" id="PF02001">
    <property type="entry name" value="DUF134"/>
    <property type="match status" value="1"/>
</dbReference>
<dbReference type="AlphaFoldDB" id="A0A9D0ZD32"/>
<evidence type="ECO:0000313" key="4">
    <source>
        <dbReference type="Proteomes" id="UP000824262"/>
    </source>
</evidence>
<dbReference type="InterPro" id="IPR002852">
    <property type="entry name" value="UPF0251"/>
</dbReference>